<name>A0ABY2F2R2_9GAMM</name>
<dbReference type="InterPro" id="IPR013249">
    <property type="entry name" value="RNA_pol_sigma70_r4_t2"/>
</dbReference>
<comment type="caution">
    <text evidence="7">The sequence shown here is derived from an EMBL/GenBank/DDBJ whole genome shotgun (WGS) entry which is preliminary data.</text>
</comment>
<dbReference type="Proteomes" id="UP000295058">
    <property type="component" value="Unassembled WGS sequence"/>
</dbReference>
<evidence type="ECO:0000256" key="3">
    <source>
        <dbReference type="ARBA" id="ARBA00023082"/>
    </source>
</evidence>
<dbReference type="Gene3D" id="1.10.1740.10">
    <property type="match status" value="1"/>
</dbReference>
<comment type="similarity">
    <text evidence="1">Belongs to the sigma-70 factor family. ECF subfamily.</text>
</comment>
<keyword evidence="3" id="KW-0731">Sigma factor</keyword>
<evidence type="ECO:0000256" key="2">
    <source>
        <dbReference type="ARBA" id="ARBA00023015"/>
    </source>
</evidence>
<dbReference type="Gene3D" id="1.10.10.10">
    <property type="entry name" value="Winged helix-like DNA-binding domain superfamily/Winged helix DNA-binding domain"/>
    <property type="match status" value="1"/>
</dbReference>
<reference evidence="7 8" key="1">
    <citation type="submission" date="2019-03" db="EMBL/GenBank/DDBJ databases">
        <title>Genomic Encyclopedia of Archaeal and Bacterial Type Strains, Phase II (KMG-II): from individual species to whole genera.</title>
        <authorList>
            <person name="Goeker M."/>
        </authorList>
    </citation>
    <scope>NUCLEOTIDE SEQUENCE [LARGE SCALE GENOMIC DNA]</scope>
    <source>
        <strain evidence="7 8">DSM 15594</strain>
    </source>
</reference>
<keyword evidence="2" id="KW-0805">Transcription regulation</keyword>
<sequence>MMSPGYKGCSFAFEELYADYYGWLSRWLIYRVGCSEQAADLAQDTFIRVLRRNEAINIREPRAYLITIAKGLIANAYRRQDIERTFLSALQVIPKSVFPSEEEKYQSLETLLGIERCLQQLDEPVRQAFFLFQLDGLSQNEIATRLNISLSTVKRYISKALLLLP</sequence>
<dbReference type="PANTHER" id="PTHR43133">
    <property type="entry name" value="RNA POLYMERASE ECF-TYPE SIGMA FACTO"/>
    <property type="match status" value="1"/>
</dbReference>
<dbReference type="InterPro" id="IPR014284">
    <property type="entry name" value="RNA_pol_sigma-70_dom"/>
</dbReference>
<dbReference type="Pfam" id="PF08281">
    <property type="entry name" value="Sigma70_r4_2"/>
    <property type="match status" value="1"/>
</dbReference>
<dbReference type="InterPro" id="IPR039425">
    <property type="entry name" value="RNA_pol_sigma-70-like"/>
</dbReference>
<dbReference type="Pfam" id="PF04542">
    <property type="entry name" value="Sigma70_r2"/>
    <property type="match status" value="1"/>
</dbReference>
<evidence type="ECO:0000259" key="6">
    <source>
        <dbReference type="Pfam" id="PF08281"/>
    </source>
</evidence>
<dbReference type="InterPro" id="IPR007627">
    <property type="entry name" value="RNA_pol_sigma70_r2"/>
</dbReference>
<dbReference type="PANTHER" id="PTHR43133:SF63">
    <property type="entry name" value="RNA POLYMERASE SIGMA FACTOR FECI-RELATED"/>
    <property type="match status" value="1"/>
</dbReference>
<dbReference type="InterPro" id="IPR036388">
    <property type="entry name" value="WH-like_DNA-bd_sf"/>
</dbReference>
<dbReference type="NCBIfam" id="TIGR02937">
    <property type="entry name" value="sigma70-ECF"/>
    <property type="match status" value="1"/>
</dbReference>
<dbReference type="CDD" id="cd06171">
    <property type="entry name" value="Sigma70_r4"/>
    <property type="match status" value="1"/>
</dbReference>
<protein>
    <submittedName>
        <fullName evidence="7">RNA polymerase sigma-70 factor (ECF subfamily)</fullName>
    </submittedName>
</protein>
<feature type="domain" description="RNA polymerase sigma-70 region 2" evidence="5">
    <location>
        <begin position="16"/>
        <end position="81"/>
    </location>
</feature>
<dbReference type="RefSeq" id="WP_208321659.1">
    <property type="nucleotide sequence ID" value="NZ_NQJF01000001.1"/>
</dbReference>
<accession>A0ABY2F2R2</accession>
<evidence type="ECO:0000313" key="7">
    <source>
        <dbReference type="EMBL" id="TDW62197.1"/>
    </source>
</evidence>
<evidence type="ECO:0000313" key="8">
    <source>
        <dbReference type="Proteomes" id="UP000295058"/>
    </source>
</evidence>
<gene>
    <name evidence="7" type="ORF">LY04_00251</name>
</gene>
<evidence type="ECO:0000259" key="5">
    <source>
        <dbReference type="Pfam" id="PF04542"/>
    </source>
</evidence>
<dbReference type="SUPFAM" id="SSF88946">
    <property type="entry name" value="Sigma2 domain of RNA polymerase sigma factors"/>
    <property type="match status" value="1"/>
</dbReference>
<feature type="domain" description="RNA polymerase sigma factor 70 region 4 type 2" evidence="6">
    <location>
        <begin position="114"/>
        <end position="162"/>
    </location>
</feature>
<evidence type="ECO:0000256" key="4">
    <source>
        <dbReference type="ARBA" id="ARBA00023163"/>
    </source>
</evidence>
<evidence type="ECO:0000256" key="1">
    <source>
        <dbReference type="ARBA" id="ARBA00010641"/>
    </source>
</evidence>
<dbReference type="InterPro" id="IPR013325">
    <property type="entry name" value="RNA_pol_sigma_r2"/>
</dbReference>
<dbReference type="InterPro" id="IPR013324">
    <property type="entry name" value="RNA_pol_sigma_r3/r4-like"/>
</dbReference>
<keyword evidence="4" id="KW-0804">Transcription</keyword>
<keyword evidence="8" id="KW-1185">Reference proteome</keyword>
<dbReference type="EMBL" id="SODO01000001">
    <property type="protein sequence ID" value="TDW62197.1"/>
    <property type="molecule type" value="Genomic_DNA"/>
</dbReference>
<proteinExistence type="inferred from homology"/>
<dbReference type="SUPFAM" id="SSF88659">
    <property type="entry name" value="Sigma3 and sigma4 domains of RNA polymerase sigma factors"/>
    <property type="match status" value="1"/>
</dbReference>
<organism evidence="7 8">
    <name type="scientific">Oceanimonas baumannii</name>
    <dbReference type="NCBI Taxonomy" id="129578"/>
    <lineage>
        <taxon>Bacteria</taxon>
        <taxon>Pseudomonadati</taxon>
        <taxon>Pseudomonadota</taxon>
        <taxon>Gammaproteobacteria</taxon>
        <taxon>Aeromonadales</taxon>
        <taxon>Aeromonadaceae</taxon>
        <taxon>Oceanimonas</taxon>
    </lineage>
</organism>